<comment type="similarity">
    <text evidence="2">Belongs to the EamA transporter family.</text>
</comment>
<dbReference type="InterPro" id="IPR050638">
    <property type="entry name" value="AA-Vitamin_Transporters"/>
</dbReference>
<protein>
    <submittedName>
        <fullName evidence="9">Permease of the drug/metabolite transporter (DMT) superfamily</fullName>
    </submittedName>
</protein>
<dbReference type="RefSeq" id="WP_093114592.1">
    <property type="nucleotide sequence ID" value="NZ_FODS01000001.1"/>
</dbReference>
<evidence type="ECO:0000256" key="7">
    <source>
        <dbReference type="SAM" id="SignalP"/>
    </source>
</evidence>
<dbReference type="STRING" id="569882.SAMN04490248_10114"/>
<feature type="chain" id="PRO_5011497426" evidence="7">
    <location>
        <begin position="29"/>
        <end position="312"/>
    </location>
</feature>
<accession>A0A1H8L8B6</accession>
<evidence type="ECO:0000313" key="9">
    <source>
        <dbReference type="EMBL" id="SEO00958.1"/>
    </source>
</evidence>
<reference evidence="9 10" key="1">
    <citation type="submission" date="2016-10" db="EMBL/GenBank/DDBJ databases">
        <authorList>
            <person name="de Groot N.N."/>
        </authorList>
    </citation>
    <scope>NUCLEOTIDE SEQUENCE [LARGE SCALE GENOMIC DNA]</scope>
    <source>
        <strain evidence="9 10">DSM 27842</strain>
    </source>
</reference>
<evidence type="ECO:0000256" key="5">
    <source>
        <dbReference type="ARBA" id="ARBA00023136"/>
    </source>
</evidence>
<evidence type="ECO:0000259" key="8">
    <source>
        <dbReference type="Pfam" id="PF00892"/>
    </source>
</evidence>
<dbReference type="InterPro" id="IPR000620">
    <property type="entry name" value="EamA_dom"/>
</dbReference>
<feature type="transmembrane region" description="Helical" evidence="6">
    <location>
        <begin position="214"/>
        <end position="235"/>
    </location>
</feature>
<feature type="domain" description="EamA" evidence="8">
    <location>
        <begin position="7"/>
        <end position="138"/>
    </location>
</feature>
<dbReference type="AlphaFoldDB" id="A0A1H8L8B6"/>
<feature type="transmembrane region" description="Helical" evidence="6">
    <location>
        <begin position="151"/>
        <end position="169"/>
    </location>
</feature>
<keyword evidence="5 6" id="KW-0472">Membrane</keyword>
<sequence>MTRETLAHLAMLLMSASVAGSFSLGALAANEISPVALTAVRFWLAAGVIAGAAMATTGLPRKAARAPWRYLLLGGLFSIYFVLMFEGLKTARPVSTSAVFTLTPVLAAGFGYLLLRQRMTRRIALALAIGAVGALWVIFRADFAAFLRFEVGRGEAIFFVGCVAHAFYIPLVRRLNRGEPAIVFTFGTIVAGALVLTLVGWGELRATEWTALPGIVWIALAYLVVFATALSFVCVQFASLHLPAAKVMAYTYLIPSWVTLWEIALGHGAPGPLVFAGIGLTVVALVLLLKNEDRPASHRETHSPETARTHRG</sequence>
<feature type="transmembrane region" description="Helical" evidence="6">
    <location>
        <begin position="70"/>
        <end position="88"/>
    </location>
</feature>
<keyword evidence="3 6" id="KW-0812">Transmembrane</keyword>
<dbReference type="InterPro" id="IPR037185">
    <property type="entry name" value="EmrE-like"/>
</dbReference>
<comment type="subcellular location">
    <subcellularLocation>
        <location evidence="1">Membrane</location>
        <topology evidence="1">Multi-pass membrane protein</topology>
    </subcellularLocation>
</comment>
<proteinExistence type="inferred from homology"/>
<name>A0A1H8L8B6_9RHOB</name>
<feature type="domain" description="EamA" evidence="8">
    <location>
        <begin position="154"/>
        <end position="289"/>
    </location>
</feature>
<dbReference type="Pfam" id="PF00892">
    <property type="entry name" value="EamA"/>
    <property type="match status" value="2"/>
</dbReference>
<feature type="transmembrane region" description="Helical" evidence="6">
    <location>
        <begin position="181"/>
        <end position="202"/>
    </location>
</feature>
<keyword evidence="7" id="KW-0732">Signal</keyword>
<evidence type="ECO:0000256" key="2">
    <source>
        <dbReference type="ARBA" id="ARBA00007362"/>
    </source>
</evidence>
<evidence type="ECO:0000256" key="1">
    <source>
        <dbReference type="ARBA" id="ARBA00004141"/>
    </source>
</evidence>
<keyword evidence="10" id="KW-1185">Reference proteome</keyword>
<dbReference type="PANTHER" id="PTHR32322:SF2">
    <property type="entry name" value="EAMA DOMAIN-CONTAINING PROTEIN"/>
    <property type="match status" value="1"/>
</dbReference>
<evidence type="ECO:0000256" key="4">
    <source>
        <dbReference type="ARBA" id="ARBA00022989"/>
    </source>
</evidence>
<dbReference type="EMBL" id="FODS01000001">
    <property type="protein sequence ID" value="SEO00958.1"/>
    <property type="molecule type" value="Genomic_DNA"/>
</dbReference>
<evidence type="ECO:0000256" key="6">
    <source>
        <dbReference type="SAM" id="Phobius"/>
    </source>
</evidence>
<dbReference type="SUPFAM" id="SSF103481">
    <property type="entry name" value="Multidrug resistance efflux transporter EmrE"/>
    <property type="match status" value="2"/>
</dbReference>
<feature type="transmembrane region" description="Helical" evidence="6">
    <location>
        <begin position="38"/>
        <end position="58"/>
    </location>
</feature>
<dbReference type="PANTHER" id="PTHR32322">
    <property type="entry name" value="INNER MEMBRANE TRANSPORTER"/>
    <property type="match status" value="1"/>
</dbReference>
<feature type="transmembrane region" description="Helical" evidence="6">
    <location>
        <begin position="122"/>
        <end position="139"/>
    </location>
</feature>
<evidence type="ECO:0000313" key="10">
    <source>
        <dbReference type="Proteomes" id="UP000198893"/>
    </source>
</evidence>
<evidence type="ECO:0000256" key="3">
    <source>
        <dbReference type="ARBA" id="ARBA00022692"/>
    </source>
</evidence>
<dbReference type="GO" id="GO:0016020">
    <property type="term" value="C:membrane"/>
    <property type="evidence" value="ECO:0007669"/>
    <property type="project" value="UniProtKB-SubCell"/>
</dbReference>
<feature type="transmembrane region" description="Helical" evidence="6">
    <location>
        <begin position="271"/>
        <end position="289"/>
    </location>
</feature>
<dbReference type="OrthoDB" id="5812248at2"/>
<keyword evidence="4 6" id="KW-1133">Transmembrane helix</keyword>
<organism evidence="9 10">
    <name type="scientific">Salinihabitans flavidus</name>
    <dbReference type="NCBI Taxonomy" id="569882"/>
    <lineage>
        <taxon>Bacteria</taxon>
        <taxon>Pseudomonadati</taxon>
        <taxon>Pseudomonadota</taxon>
        <taxon>Alphaproteobacteria</taxon>
        <taxon>Rhodobacterales</taxon>
        <taxon>Roseobacteraceae</taxon>
        <taxon>Salinihabitans</taxon>
    </lineage>
</organism>
<feature type="signal peptide" evidence="7">
    <location>
        <begin position="1"/>
        <end position="28"/>
    </location>
</feature>
<dbReference type="Proteomes" id="UP000198893">
    <property type="component" value="Unassembled WGS sequence"/>
</dbReference>
<gene>
    <name evidence="9" type="ORF">SAMN04490248_10114</name>
</gene>
<feature type="transmembrane region" description="Helical" evidence="6">
    <location>
        <begin position="94"/>
        <end position="115"/>
    </location>
</feature>
<feature type="transmembrane region" description="Helical" evidence="6">
    <location>
        <begin position="247"/>
        <end position="265"/>
    </location>
</feature>